<gene>
    <name evidence="1" type="ORF">SARC_12095</name>
</gene>
<accession>A0A0L0FFX6</accession>
<reference evidence="1 2" key="1">
    <citation type="submission" date="2011-02" db="EMBL/GenBank/DDBJ databases">
        <title>The Genome Sequence of Sphaeroforma arctica JP610.</title>
        <authorList>
            <consortium name="The Broad Institute Genome Sequencing Platform"/>
            <person name="Russ C."/>
            <person name="Cuomo C."/>
            <person name="Young S.K."/>
            <person name="Zeng Q."/>
            <person name="Gargeya S."/>
            <person name="Alvarado L."/>
            <person name="Berlin A."/>
            <person name="Chapman S.B."/>
            <person name="Chen Z."/>
            <person name="Freedman E."/>
            <person name="Gellesch M."/>
            <person name="Goldberg J."/>
            <person name="Griggs A."/>
            <person name="Gujja S."/>
            <person name="Heilman E."/>
            <person name="Heiman D."/>
            <person name="Howarth C."/>
            <person name="Mehta T."/>
            <person name="Neiman D."/>
            <person name="Pearson M."/>
            <person name="Roberts A."/>
            <person name="Saif S."/>
            <person name="Shea T."/>
            <person name="Shenoy N."/>
            <person name="Sisk P."/>
            <person name="Stolte C."/>
            <person name="Sykes S."/>
            <person name="White J."/>
            <person name="Yandava C."/>
            <person name="Burger G."/>
            <person name="Gray M.W."/>
            <person name="Holland P.W.H."/>
            <person name="King N."/>
            <person name="Lang F.B.F."/>
            <person name="Roger A.J."/>
            <person name="Ruiz-Trillo I."/>
            <person name="Haas B."/>
            <person name="Nusbaum C."/>
            <person name="Birren B."/>
        </authorList>
    </citation>
    <scope>NUCLEOTIDE SEQUENCE [LARGE SCALE GENOMIC DNA]</scope>
    <source>
        <strain evidence="1 2">JP610</strain>
    </source>
</reference>
<dbReference type="RefSeq" id="XP_014149278.1">
    <property type="nucleotide sequence ID" value="XM_014293803.1"/>
</dbReference>
<name>A0A0L0FFX6_9EUKA</name>
<dbReference type="Proteomes" id="UP000054560">
    <property type="component" value="Unassembled WGS sequence"/>
</dbReference>
<protein>
    <submittedName>
        <fullName evidence="1">Uncharacterized protein</fullName>
    </submittedName>
</protein>
<evidence type="ECO:0000313" key="1">
    <source>
        <dbReference type="EMBL" id="KNC75376.1"/>
    </source>
</evidence>
<proteinExistence type="predicted"/>
<organism evidence="1 2">
    <name type="scientific">Sphaeroforma arctica JP610</name>
    <dbReference type="NCBI Taxonomy" id="667725"/>
    <lineage>
        <taxon>Eukaryota</taxon>
        <taxon>Ichthyosporea</taxon>
        <taxon>Ichthyophonida</taxon>
        <taxon>Sphaeroforma</taxon>
    </lineage>
</organism>
<dbReference type="GeneID" id="25912599"/>
<evidence type="ECO:0000313" key="2">
    <source>
        <dbReference type="Proteomes" id="UP000054560"/>
    </source>
</evidence>
<dbReference type="AlphaFoldDB" id="A0A0L0FFX6"/>
<feature type="non-terminal residue" evidence="1">
    <location>
        <position position="1"/>
    </location>
</feature>
<dbReference type="EMBL" id="KQ243666">
    <property type="protein sequence ID" value="KNC75376.1"/>
    <property type="molecule type" value="Genomic_DNA"/>
</dbReference>
<sequence>LDYLRGVAVAVNKRKNAQKLAEELDDLIVGSPASLRSPGRTLVGQYMTQEVQMTMARGT</sequence>
<keyword evidence="2" id="KW-1185">Reference proteome</keyword>